<gene>
    <name evidence="2" type="ORF">PS467_08360</name>
</gene>
<protein>
    <recommendedName>
        <fullName evidence="4">Xylan 1,4-beta-xylosidase</fullName>
    </recommendedName>
</protein>
<dbReference type="InterPro" id="IPR017853">
    <property type="entry name" value="GH"/>
</dbReference>
<evidence type="ECO:0008006" key="4">
    <source>
        <dbReference type="Google" id="ProtNLM"/>
    </source>
</evidence>
<feature type="region of interest" description="Disordered" evidence="1">
    <location>
        <begin position="441"/>
        <end position="462"/>
    </location>
</feature>
<evidence type="ECO:0000313" key="3">
    <source>
        <dbReference type="Proteomes" id="UP001305606"/>
    </source>
</evidence>
<evidence type="ECO:0000256" key="1">
    <source>
        <dbReference type="SAM" id="MobiDB-lite"/>
    </source>
</evidence>
<accession>A0ABY9US91</accession>
<dbReference type="PROSITE" id="PS51318">
    <property type="entry name" value="TAT"/>
    <property type="match status" value="1"/>
</dbReference>
<organism evidence="2 3">
    <name type="scientific">Streptomyces luomodiensis</name>
    <dbReference type="NCBI Taxonomy" id="3026192"/>
    <lineage>
        <taxon>Bacteria</taxon>
        <taxon>Bacillati</taxon>
        <taxon>Actinomycetota</taxon>
        <taxon>Actinomycetes</taxon>
        <taxon>Kitasatosporales</taxon>
        <taxon>Streptomycetaceae</taxon>
        <taxon>Streptomyces</taxon>
    </lineage>
</organism>
<sequence>MQRPPERHDLASYTRRRVLTAAVGIGAAAALGGCDASASSSSSDALQVDFGRTAFFPLVKSKIGVGRALNSDKILDSLRYLDEIRPALYDGELRFPDTDSDSMKPYPVEVEGGEVQVRRNSFLDTVQSELRRRRIEVMYQLEGAPQQWEDAAKTKAPRKFPAPTDLRAAADAMGKWAKLYNDQPVSWCMWNEPSHNLTGSPDLASIRQMVDIYDAYAGAIGPKGLFGMASFVPVDAHPRRQLGGRSYLETAVDELRKRRKTEPDLPFDYLTMNNYGEDLSDLVDGARNALGGDFNTVPLIQAQFGVFRPGEWEKKGGTALEAARSVAALEKALRIPDLQTFTFSGWVPHMIAFKGGEVLRTPLFNALKLYARMPDRRTPVRGGLPDGVGAMASGDEHRSSVLVWNESGESRTIQLELADVPLADGGQTELKVYHIDQKHGSPLEHSGSDFGPSETVHLDGRSRKVSKTVTVAGPGLVYVEVGAASHHPVLDRDGLSATLVRKHTYADRVAGAKGTTTVRGNAYGCYDAVRAVAYVGVEGDEGTGLCGAEYRGLPQTLDTDVRAELPDHQPASSEALFGIRVDYVRGHGVAKSVLWHGDILDKRRTKPLPWGRRGATADELVHAPELDRARVGHTRLALALGAHAPSGWASSGARAIISFWMDSTGPGSQARFLLG</sequence>
<dbReference type="PROSITE" id="PS51257">
    <property type="entry name" value="PROKAR_LIPOPROTEIN"/>
    <property type="match status" value="1"/>
</dbReference>
<dbReference type="SUPFAM" id="SSF51445">
    <property type="entry name" value="(Trans)glycosidases"/>
    <property type="match status" value="1"/>
</dbReference>
<reference evidence="2 3" key="1">
    <citation type="submission" date="2023-02" db="EMBL/GenBank/DDBJ databases">
        <title>Streptomyces sp. SCA4-21 with antifungal activity against Fusarium oxysporum f. sp. cubense, Streptomyces sp. SCA2-17 with antifungal activity against Fusarium oxysporum f. sp. cubense.</title>
        <authorList>
            <person name="Qi D."/>
        </authorList>
    </citation>
    <scope>NUCLEOTIDE SEQUENCE [LARGE SCALE GENOMIC DNA]</scope>
    <source>
        <strain evidence="2 3">SCA4-21</strain>
    </source>
</reference>
<dbReference type="RefSeq" id="WP_311034713.1">
    <property type="nucleotide sequence ID" value="NZ_CP117522.1"/>
</dbReference>
<dbReference type="EMBL" id="CP117522">
    <property type="protein sequence ID" value="WNE95363.1"/>
    <property type="molecule type" value="Genomic_DNA"/>
</dbReference>
<keyword evidence="3" id="KW-1185">Reference proteome</keyword>
<name>A0ABY9US91_9ACTN</name>
<dbReference type="Gene3D" id="3.20.20.80">
    <property type="entry name" value="Glycosidases"/>
    <property type="match status" value="1"/>
</dbReference>
<dbReference type="InterPro" id="IPR006311">
    <property type="entry name" value="TAT_signal"/>
</dbReference>
<proteinExistence type="predicted"/>
<evidence type="ECO:0000313" key="2">
    <source>
        <dbReference type="EMBL" id="WNE95363.1"/>
    </source>
</evidence>
<dbReference type="Proteomes" id="UP001305606">
    <property type="component" value="Chromosome"/>
</dbReference>